<evidence type="ECO:0000313" key="1">
    <source>
        <dbReference type="EMBL" id="SDG82661.1"/>
    </source>
</evidence>
<evidence type="ECO:0000313" key="2">
    <source>
        <dbReference type="Proteomes" id="UP000199274"/>
    </source>
</evidence>
<proteinExistence type="predicted"/>
<dbReference type="AlphaFoldDB" id="A0A1G7XEZ6"/>
<protein>
    <submittedName>
        <fullName evidence="1">Uncharacterized protein</fullName>
    </submittedName>
</protein>
<name>A0A1G7XEZ6_9FLAO</name>
<dbReference type="Proteomes" id="UP000199274">
    <property type="component" value="Unassembled WGS sequence"/>
</dbReference>
<dbReference type="RefSeq" id="WP_091255247.1">
    <property type="nucleotide sequence ID" value="NZ_FNDB01000002.1"/>
</dbReference>
<dbReference type="EMBL" id="FNDB01000002">
    <property type="protein sequence ID" value="SDG82661.1"/>
    <property type="molecule type" value="Genomic_DNA"/>
</dbReference>
<keyword evidence="2" id="KW-1185">Reference proteome</keyword>
<dbReference type="OrthoDB" id="710786at2"/>
<accession>A0A1G7XEZ6</accession>
<reference evidence="2" key="1">
    <citation type="submission" date="2016-10" db="EMBL/GenBank/DDBJ databases">
        <authorList>
            <person name="Varghese N."/>
            <person name="Submissions S."/>
        </authorList>
    </citation>
    <scope>NUCLEOTIDE SEQUENCE [LARGE SCALE GENOMIC DNA]</scope>
    <source>
        <strain evidence="2">CGMCC 1.2747</strain>
    </source>
</reference>
<gene>
    <name evidence="1" type="ORF">SAMN04488062_102281</name>
</gene>
<organism evidence="1 2">
    <name type="scientific">Flavobacterium omnivorum</name>
    <dbReference type="NCBI Taxonomy" id="178355"/>
    <lineage>
        <taxon>Bacteria</taxon>
        <taxon>Pseudomonadati</taxon>
        <taxon>Bacteroidota</taxon>
        <taxon>Flavobacteriia</taxon>
        <taxon>Flavobacteriales</taxon>
        <taxon>Flavobacteriaceae</taxon>
        <taxon>Flavobacterium</taxon>
    </lineage>
</organism>
<sequence length="95" mass="10669">MDKLYLGTVLTPKEKKQFKTFVTYSALINSATQNENRNQVRNNSTHALQTLEQLSKIQSEYGKSKLTHSNSIYNGNNVLEKLQIALLIILGGTTL</sequence>